<proteinExistence type="predicted"/>
<evidence type="ECO:0000313" key="1">
    <source>
        <dbReference type="EMBL" id="ACC72588.1"/>
    </source>
</evidence>
<organism evidence="1 2">
    <name type="scientific">Paraburkholderia phymatum (strain DSM 17167 / CIP 108236 / LMG 21445 / STM815)</name>
    <name type="common">Burkholderia phymatum</name>
    <dbReference type="NCBI Taxonomy" id="391038"/>
    <lineage>
        <taxon>Bacteria</taxon>
        <taxon>Pseudomonadati</taxon>
        <taxon>Pseudomonadota</taxon>
        <taxon>Betaproteobacteria</taxon>
        <taxon>Burkholderiales</taxon>
        <taxon>Burkholderiaceae</taxon>
        <taxon>Paraburkholderia</taxon>
    </lineage>
</organism>
<evidence type="ECO:0000313" key="2">
    <source>
        <dbReference type="Proteomes" id="UP000001192"/>
    </source>
</evidence>
<sequence length="44" mass="5198">MHVEHAYRQLAFRRLADTPTISQLRVWSPSNRNPCLARFLEMAN</sequence>
<protein>
    <submittedName>
        <fullName evidence="1">Uncharacterized protein</fullName>
    </submittedName>
</protein>
<reference evidence="2" key="1">
    <citation type="journal article" date="2014" name="Stand. Genomic Sci.">
        <title>Complete genome sequence of Burkholderia phymatum STM815(T), a broad host range and efficient nitrogen-fixing symbiont of Mimosa species.</title>
        <authorList>
            <person name="Moulin L."/>
            <person name="Klonowska A."/>
            <person name="Caroline B."/>
            <person name="Booth K."/>
            <person name="Vriezen J.A."/>
            <person name="Melkonian R."/>
            <person name="James E.K."/>
            <person name="Young J.P."/>
            <person name="Bena G."/>
            <person name="Hauser L."/>
            <person name="Land M."/>
            <person name="Kyrpides N."/>
            <person name="Bruce D."/>
            <person name="Chain P."/>
            <person name="Copeland A."/>
            <person name="Pitluck S."/>
            <person name="Woyke T."/>
            <person name="Lizotte-Waniewski M."/>
            <person name="Bristow J."/>
            <person name="Riley M."/>
        </authorList>
    </citation>
    <scope>NUCLEOTIDE SEQUENCE [LARGE SCALE GENOMIC DNA]</scope>
    <source>
        <strain evidence="2">DSM 17167 / CIP 108236 / LMG 21445 / STM815</strain>
    </source>
</reference>
<dbReference type="HOGENOM" id="CLU_3213530_0_0_4"/>
<dbReference type="AlphaFoldDB" id="B2JL59"/>
<keyword evidence="2" id="KW-1185">Reference proteome</keyword>
<gene>
    <name evidence="1" type="ordered locus">Bphy_3435</name>
</gene>
<dbReference type="Proteomes" id="UP000001192">
    <property type="component" value="Chromosome 2"/>
</dbReference>
<dbReference type="KEGG" id="bph:Bphy_3435"/>
<name>B2JL59_PARP8</name>
<dbReference type="EMBL" id="CP001044">
    <property type="protein sequence ID" value="ACC72588.1"/>
    <property type="molecule type" value="Genomic_DNA"/>
</dbReference>
<dbReference type="RefSeq" id="WP_012402761.1">
    <property type="nucleotide sequence ID" value="NC_010623.1"/>
</dbReference>
<accession>B2JL59</accession>